<comment type="subcellular location">
    <subcellularLocation>
        <location evidence="1">Cell membrane</location>
        <topology evidence="1">Multi-pass membrane protein</topology>
    </subcellularLocation>
</comment>
<dbReference type="EMBL" id="JADBEF010000001">
    <property type="protein sequence ID" value="MBE1564241.1"/>
    <property type="molecule type" value="Genomic_DNA"/>
</dbReference>
<feature type="compositionally biased region" description="Basic and acidic residues" evidence="7">
    <location>
        <begin position="385"/>
        <end position="399"/>
    </location>
</feature>
<keyword evidence="10" id="KW-1185">Reference proteome</keyword>
<dbReference type="PANTHER" id="PTHR33452:SF1">
    <property type="entry name" value="INNER MEMBRANE PROTEIN YPHA-RELATED"/>
    <property type="match status" value="1"/>
</dbReference>
<feature type="compositionally biased region" description="Basic and acidic residues" evidence="7">
    <location>
        <begin position="475"/>
        <end position="484"/>
    </location>
</feature>
<feature type="compositionally biased region" description="Low complexity" evidence="7">
    <location>
        <begin position="294"/>
        <end position="317"/>
    </location>
</feature>
<evidence type="ECO:0000256" key="6">
    <source>
        <dbReference type="ARBA" id="ARBA00023136"/>
    </source>
</evidence>
<dbReference type="PANTHER" id="PTHR33452">
    <property type="entry name" value="OXIDOREDUCTASE CATD-RELATED"/>
    <property type="match status" value="1"/>
</dbReference>
<gene>
    <name evidence="9" type="ORF">H4W81_007020</name>
</gene>
<dbReference type="InterPro" id="IPR032808">
    <property type="entry name" value="DoxX"/>
</dbReference>
<dbReference type="InterPro" id="IPR051907">
    <property type="entry name" value="DoxX-like_oxidoreductase"/>
</dbReference>
<feature type="compositionally biased region" description="Basic and acidic residues" evidence="7">
    <location>
        <begin position="215"/>
        <end position="227"/>
    </location>
</feature>
<evidence type="ECO:0000256" key="7">
    <source>
        <dbReference type="SAM" id="MobiDB-lite"/>
    </source>
</evidence>
<evidence type="ECO:0000313" key="9">
    <source>
        <dbReference type="EMBL" id="MBE1564241.1"/>
    </source>
</evidence>
<evidence type="ECO:0000256" key="5">
    <source>
        <dbReference type="ARBA" id="ARBA00022989"/>
    </source>
</evidence>
<proteinExistence type="inferred from homology"/>
<feature type="region of interest" description="Disordered" evidence="7">
    <location>
        <begin position="142"/>
        <end position="539"/>
    </location>
</feature>
<comment type="caution">
    <text evidence="9">The sequence shown here is derived from an EMBL/GenBank/DDBJ whole genome shotgun (WGS) entry which is preliminary data.</text>
</comment>
<feature type="compositionally biased region" description="Acidic residues" evidence="7">
    <location>
        <begin position="463"/>
        <end position="474"/>
    </location>
</feature>
<evidence type="ECO:0000256" key="3">
    <source>
        <dbReference type="ARBA" id="ARBA00022475"/>
    </source>
</evidence>
<feature type="compositionally biased region" description="Low complexity" evidence="7">
    <location>
        <begin position="177"/>
        <end position="199"/>
    </location>
</feature>
<feature type="transmembrane region" description="Helical" evidence="8">
    <location>
        <begin position="106"/>
        <end position="131"/>
    </location>
</feature>
<evidence type="ECO:0000256" key="1">
    <source>
        <dbReference type="ARBA" id="ARBA00004651"/>
    </source>
</evidence>
<comment type="similarity">
    <text evidence="2">Belongs to the DoxX family.</text>
</comment>
<keyword evidence="4 8" id="KW-0812">Transmembrane</keyword>
<evidence type="ECO:0000313" key="10">
    <source>
        <dbReference type="Proteomes" id="UP000661607"/>
    </source>
</evidence>
<protein>
    <submittedName>
        <fullName evidence="9">Membrane protein YphA (DoxX/SURF4 family)</fullName>
    </submittedName>
</protein>
<keyword evidence="3" id="KW-1003">Cell membrane</keyword>
<dbReference type="Proteomes" id="UP000661607">
    <property type="component" value="Unassembled WGS sequence"/>
</dbReference>
<evidence type="ECO:0000256" key="4">
    <source>
        <dbReference type="ARBA" id="ARBA00022692"/>
    </source>
</evidence>
<evidence type="ECO:0000256" key="8">
    <source>
        <dbReference type="SAM" id="Phobius"/>
    </source>
</evidence>
<feature type="compositionally biased region" description="Basic and acidic residues" evidence="7">
    <location>
        <begin position="529"/>
        <end position="539"/>
    </location>
</feature>
<dbReference type="Pfam" id="PF07681">
    <property type="entry name" value="DoxX"/>
    <property type="match status" value="1"/>
</dbReference>
<keyword evidence="5 8" id="KW-1133">Transmembrane helix</keyword>
<dbReference type="RefSeq" id="WP_225958938.1">
    <property type="nucleotide sequence ID" value="NZ_BAAASY010000008.1"/>
</dbReference>
<feature type="transmembrane region" description="Helical" evidence="8">
    <location>
        <begin position="48"/>
        <end position="68"/>
    </location>
</feature>
<keyword evidence="6 8" id="KW-0472">Membrane</keyword>
<name>A0ABR9KQD7_9ACTN</name>
<feature type="compositionally biased region" description="Low complexity" evidence="7">
    <location>
        <begin position="146"/>
        <end position="157"/>
    </location>
</feature>
<feature type="compositionally biased region" description="Basic and acidic residues" evidence="7">
    <location>
        <begin position="440"/>
        <end position="462"/>
    </location>
</feature>
<feature type="transmembrane region" description="Helical" evidence="8">
    <location>
        <begin position="9"/>
        <end position="28"/>
    </location>
</feature>
<sequence length="566" mass="58309">MLKRITSDLALLVARIVVGVIFMAHGLQKWQGGLENTTAMFSQLGVPSPQLAAVFATVVEIIGGAMLIIGLGVRLAAALLFADMVGAGYFVESRAGVFNSTPRWELVVALAAACLLLMALGGGRISVDGLLNRAMAKRRDRRETEAATAAAAAATAEPRGSVIVSRPSDEPGSAASQPDTTQPETTPTLADSTTTAPLAGATAVSPLPGDADATGTERADNDSDAERPPSGPRPDQHTEPPSTGRPPSGEGASDADTERRIPGTSAEGPASGSRTGPADADAERRPSGTGSGPGPVAMGAAGMAVGAMGMSAMSGGSNSRHGADKFHDAGDPAHDTLGEIPHSAEDTPPSPIYDSLMGSSGGPSEDKWAGMAGRMPGNPGPTPRDPADDRSDMNPDEGRPSWLDEPARPGTTASDHSTGEDETRPRPFMGSDDAASERPGGSEEKAEPDFRKTPEDLQPRDAAEEESPSDPDVPEGERTSEPRPLDSANGFEEEAAPEDRGTPGSGTRETPMGGHSVPAQGGAPEPPSDDERQAYRTELEELRAEVDRLKGELAAVRRRLGVGGQV</sequence>
<reference evidence="9 10" key="1">
    <citation type="submission" date="2020-10" db="EMBL/GenBank/DDBJ databases">
        <title>Sequencing the genomes of 1000 actinobacteria strains.</title>
        <authorList>
            <person name="Klenk H.-P."/>
        </authorList>
    </citation>
    <scope>NUCLEOTIDE SEQUENCE [LARGE SCALE GENOMIC DNA]</scope>
    <source>
        <strain evidence="9 10">DSM 43748</strain>
    </source>
</reference>
<feature type="compositionally biased region" description="Basic and acidic residues" evidence="7">
    <location>
        <begin position="321"/>
        <end position="345"/>
    </location>
</feature>
<organism evidence="9 10">
    <name type="scientific">Nonomuraea africana</name>
    <dbReference type="NCBI Taxonomy" id="46171"/>
    <lineage>
        <taxon>Bacteria</taxon>
        <taxon>Bacillati</taxon>
        <taxon>Actinomycetota</taxon>
        <taxon>Actinomycetes</taxon>
        <taxon>Streptosporangiales</taxon>
        <taxon>Streptosporangiaceae</taxon>
        <taxon>Nonomuraea</taxon>
    </lineage>
</organism>
<evidence type="ECO:0000256" key="2">
    <source>
        <dbReference type="ARBA" id="ARBA00006679"/>
    </source>
</evidence>
<accession>A0ABR9KQD7</accession>